<comment type="caution">
    <text evidence="2">The sequence shown here is derived from an EMBL/GenBank/DDBJ whole genome shotgun (WGS) entry which is preliminary data.</text>
</comment>
<feature type="non-terminal residue" evidence="2">
    <location>
        <position position="101"/>
    </location>
</feature>
<name>A0A4Z2BMW8_9TELE</name>
<sequence length="101" mass="11137">MGSNGCGAKRREERRKREGRGCLPGSHRNSRDSHIGWKGSMSRGRRTERRAFLSGSESSAAAFRGELLLIGGDGRAYEEMAGNLASSWLDVRISGRSNRVR</sequence>
<dbReference type="EMBL" id="SWLE01000013">
    <property type="protein sequence ID" value="TNM93359.1"/>
    <property type="molecule type" value="Genomic_DNA"/>
</dbReference>
<evidence type="ECO:0000313" key="3">
    <source>
        <dbReference type="Proteomes" id="UP000516260"/>
    </source>
</evidence>
<keyword evidence="3" id="KW-1185">Reference proteome</keyword>
<evidence type="ECO:0000313" key="2">
    <source>
        <dbReference type="EMBL" id="TNM93359.1"/>
    </source>
</evidence>
<organism evidence="2 3">
    <name type="scientific">Takifugu bimaculatus</name>
    <dbReference type="NCBI Taxonomy" id="433685"/>
    <lineage>
        <taxon>Eukaryota</taxon>
        <taxon>Metazoa</taxon>
        <taxon>Chordata</taxon>
        <taxon>Craniata</taxon>
        <taxon>Vertebrata</taxon>
        <taxon>Euteleostomi</taxon>
        <taxon>Actinopterygii</taxon>
        <taxon>Neopterygii</taxon>
        <taxon>Teleostei</taxon>
        <taxon>Neoteleostei</taxon>
        <taxon>Acanthomorphata</taxon>
        <taxon>Eupercaria</taxon>
        <taxon>Tetraodontiformes</taxon>
        <taxon>Tetradontoidea</taxon>
        <taxon>Tetraodontidae</taxon>
        <taxon>Takifugu</taxon>
    </lineage>
</organism>
<gene>
    <name evidence="2" type="ORF">fugu_018761</name>
</gene>
<dbReference type="AlphaFoldDB" id="A0A4Z2BMW8"/>
<protein>
    <submittedName>
        <fullName evidence="2">Uncharacterized protein</fullName>
    </submittedName>
</protein>
<proteinExistence type="predicted"/>
<evidence type="ECO:0000256" key="1">
    <source>
        <dbReference type="SAM" id="MobiDB-lite"/>
    </source>
</evidence>
<accession>A0A4Z2BMW8</accession>
<feature type="region of interest" description="Disordered" evidence="1">
    <location>
        <begin position="1"/>
        <end position="50"/>
    </location>
</feature>
<feature type="compositionally biased region" description="Basic and acidic residues" evidence="1">
    <location>
        <begin position="9"/>
        <end position="20"/>
    </location>
</feature>
<dbReference type="Proteomes" id="UP000516260">
    <property type="component" value="Chromosome 20"/>
</dbReference>
<reference evidence="2 3" key="1">
    <citation type="submission" date="2019-04" db="EMBL/GenBank/DDBJ databases">
        <title>The sequence and de novo assembly of Takifugu bimaculatus genome using PacBio and Hi-C technologies.</title>
        <authorList>
            <person name="Xu P."/>
            <person name="Liu B."/>
            <person name="Zhou Z."/>
        </authorList>
    </citation>
    <scope>NUCLEOTIDE SEQUENCE [LARGE SCALE GENOMIC DNA]</scope>
    <source>
        <strain evidence="2">TB-2018</strain>
        <tissue evidence="2">Muscle</tissue>
    </source>
</reference>